<comment type="caution">
    <text evidence="2">The sequence shown here is derived from an EMBL/GenBank/DDBJ whole genome shotgun (WGS) entry which is preliminary data.</text>
</comment>
<dbReference type="EMBL" id="LAZR01023400">
    <property type="protein sequence ID" value="KKL78627.1"/>
    <property type="molecule type" value="Genomic_DNA"/>
</dbReference>
<protein>
    <submittedName>
        <fullName evidence="2">Uncharacterized protein</fullName>
    </submittedName>
</protein>
<reference evidence="2" key="1">
    <citation type="journal article" date="2015" name="Nature">
        <title>Complex archaea that bridge the gap between prokaryotes and eukaryotes.</title>
        <authorList>
            <person name="Spang A."/>
            <person name="Saw J.H."/>
            <person name="Jorgensen S.L."/>
            <person name="Zaremba-Niedzwiedzka K."/>
            <person name="Martijn J."/>
            <person name="Lind A.E."/>
            <person name="van Eijk R."/>
            <person name="Schleper C."/>
            <person name="Guy L."/>
            <person name="Ettema T.J."/>
        </authorList>
    </citation>
    <scope>NUCLEOTIDE SEQUENCE</scope>
</reference>
<dbReference type="AlphaFoldDB" id="A0A0F9HU18"/>
<name>A0A0F9HU18_9ZZZZ</name>
<proteinExistence type="predicted"/>
<accession>A0A0F9HU18</accession>
<gene>
    <name evidence="2" type="ORF">LCGC14_2022960</name>
</gene>
<organism evidence="2">
    <name type="scientific">marine sediment metagenome</name>
    <dbReference type="NCBI Taxonomy" id="412755"/>
    <lineage>
        <taxon>unclassified sequences</taxon>
        <taxon>metagenomes</taxon>
        <taxon>ecological metagenomes</taxon>
    </lineage>
</organism>
<feature type="region of interest" description="Disordered" evidence="1">
    <location>
        <begin position="1"/>
        <end position="43"/>
    </location>
</feature>
<sequence length="101" mass="11176">MAAGRGFIAAPPASARRSARFGNEKRKRANGMPSSKLRPDADDPCDGCGGRMFRKQLVYSCPHGPISEDRAQDPPMFDHYHYLCALERNLVPPHQQLSVPV</sequence>
<evidence type="ECO:0000313" key="2">
    <source>
        <dbReference type="EMBL" id="KKL78627.1"/>
    </source>
</evidence>
<evidence type="ECO:0000256" key="1">
    <source>
        <dbReference type="SAM" id="MobiDB-lite"/>
    </source>
</evidence>